<protein>
    <submittedName>
        <fullName evidence="1">Uncharacterized protein</fullName>
    </submittedName>
</protein>
<dbReference type="EMBL" id="JAHRIN010076483">
    <property type="protein sequence ID" value="MEQ2218108.1"/>
    <property type="molecule type" value="Genomic_DNA"/>
</dbReference>
<reference evidence="1 2" key="1">
    <citation type="submission" date="2021-06" db="EMBL/GenBank/DDBJ databases">
        <authorList>
            <person name="Palmer J.M."/>
        </authorList>
    </citation>
    <scope>NUCLEOTIDE SEQUENCE [LARGE SCALE GENOMIC DNA]</scope>
    <source>
        <strain evidence="1 2">XC_2019</strain>
        <tissue evidence="1">Muscle</tissue>
    </source>
</reference>
<organism evidence="1 2">
    <name type="scientific">Xenoophorus captivus</name>
    <dbReference type="NCBI Taxonomy" id="1517983"/>
    <lineage>
        <taxon>Eukaryota</taxon>
        <taxon>Metazoa</taxon>
        <taxon>Chordata</taxon>
        <taxon>Craniata</taxon>
        <taxon>Vertebrata</taxon>
        <taxon>Euteleostomi</taxon>
        <taxon>Actinopterygii</taxon>
        <taxon>Neopterygii</taxon>
        <taxon>Teleostei</taxon>
        <taxon>Neoteleostei</taxon>
        <taxon>Acanthomorphata</taxon>
        <taxon>Ovalentaria</taxon>
        <taxon>Atherinomorphae</taxon>
        <taxon>Cyprinodontiformes</taxon>
        <taxon>Goodeidae</taxon>
        <taxon>Xenoophorus</taxon>
    </lineage>
</organism>
<proteinExistence type="predicted"/>
<sequence length="130" mass="14734">MTGNEESNALQSDSCWMHGLKEPSDYCHCFVLVPQPELRGDDISVLYLSESLYALLFITPCCDVFPSFKCWVCFFQCTMHASPFSASFFNKCSCAGKCLVSALMEIFERKFRQCNCWLVPPALGSLNRLM</sequence>
<comment type="caution">
    <text evidence="1">The sequence shown here is derived from an EMBL/GenBank/DDBJ whole genome shotgun (WGS) entry which is preliminary data.</text>
</comment>
<evidence type="ECO:0000313" key="1">
    <source>
        <dbReference type="EMBL" id="MEQ2218108.1"/>
    </source>
</evidence>
<dbReference type="Proteomes" id="UP001434883">
    <property type="component" value="Unassembled WGS sequence"/>
</dbReference>
<gene>
    <name evidence="1" type="ORF">XENOCAPTIV_029547</name>
</gene>
<keyword evidence="2" id="KW-1185">Reference proteome</keyword>
<accession>A0ABV0SES4</accession>
<evidence type="ECO:0000313" key="2">
    <source>
        <dbReference type="Proteomes" id="UP001434883"/>
    </source>
</evidence>
<name>A0ABV0SES4_9TELE</name>